<evidence type="ECO:0000256" key="1">
    <source>
        <dbReference type="ARBA" id="ARBA00001946"/>
    </source>
</evidence>
<evidence type="ECO:0000256" key="3">
    <source>
        <dbReference type="ARBA" id="ARBA00022679"/>
    </source>
</evidence>
<dbReference type="Gene3D" id="1.10.600.10">
    <property type="entry name" value="Farnesyl Diphosphate Synthase"/>
    <property type="match status" value="1"/>
</dbReference>
<proteinExistence type="inferred from homology"/>
<comment type="similarity">
    <text evidence="2 6">Belongs to the FPP/GGPP synthase family.</text>
</comment>
<evidence type="ECO:0000313" key="7">
    <source>
        <dbReference type="EMBL" id="MCY9695953.1"/>
    </source>
</evidence>
<dbReference type="Proteomes" id="UP001527099">
    <property type="component" value="Unassembled WGS sequence"/>
</dbReference>
<accession>A0ABT4GID1</accession>
<dbReference type="SFLD" id="SFLDG01211">
    <property type="entry name" value="Competence_Regulatory_Protein"/>
    <property type="match status" value="1"/>
</dbReference>
<dbReference type="RefSeq" id="WP_036634454.1">
    <property type="nucleotide sequence ID" value="NZ_JAMDMW010000093.1"/>
</dbReference>
<organism evidence="7 8">
    <name type="scientific">Paenibacillus alginolyticus</name>
    <dbReference type="NCBI Taxonomy" id="59839"/>
    <lineage>
        <taxon>Bacteria</taxon>
        <taxon>Bacillati</taxon>
        <taxon>Bacillota</taxon>
        <taxon>Bacilli</taxon>
        <taxon>Bacillales</taxon>
        <taxon>Paenibacillaceae</taxon>
        <taxon>Paenibacillus</taxon>
    </lineage>
</organism>
<dbReference type="SFLD" id="SFLDS00005">
    <property type="entry name" value="Isoprenoid_Synthase_Type_I"/>
    <property type="match status" value="1"/>
</dbReference>
<evidence type="ECO:0000256" key="2">
    <source>
        <dbReference type="ARBA" id="ARBA00006706"/>
    </source>
</evidence>
<name>A0ABT4GID1_9BACL</name>
<dbReference type="PANTHER" id="PTHR12001">
    <property type="entry name" value="GERANYLGERANYL PYROPHOSPHATE SYNTHASE"/>
    <property type="match status" value="1"/>
</dbReference>
<comment type="caution">
    <text evidence="7">The sequence shown here is derived from an EMBL/GenBank/DDBJ whole genome shotgun (WGS) entry which is preliminary data.</text>
</comment>
<keyword evidence="5" id="KW-0460">Magnesium</keyword>
<dbReference type="EMBL" id="JAMDMX010000083">
    <property type="protein sequence ID" value="MCY9695953.1"/>
    <property type="molecule type" value="Genomic_DNA"/>
</dbReference>
<dbReference type="Pfam" id="PF00348">
    <property type="entry name" value="polyprenyl_synt"/>
    <property type="match status" value="1"/>
</dbReference>
<protein>
    <submittedName>
        <fullName evidence="7">Polyprenyl synthetase family protein</fullName>
    </submittedName>
</protein>
<dbReference type="InterPro" id="IPR000092">
    <property type="entry name" value="Polyprenyl_synt"/>
</dbReference>
<keyword evidence="3 6" id="KW-0808">Transferase</keyword>
<comment type="cofactor">
    <cofactor evidence="1">
        <name>Mg(2+)</name>
        <dbReference type="ChEBI" id="CHEBI:18420"/>
    </cofactor>
</comment>
<dbReference type="SUPFAM" id="SSF48576">
    <property type="entry name" value="Terpenoid synthases"/>
    <property type="match status" value="1"/>
</dbReference>
<keyword evidence="8" id="KW-1185">Reference proteome</keyword>
<evidence type="ECO:0000256" key="4">
    <source>
        <dbReference type="ARBA" id="ARBA00022723"/>
    </source>
</evidence>
<evidence type="ECO:0000313" key="8">
    <source>
        <dbReference type="Proteomes" id="UP001527099"/>
    </source>
</evidence>
<gene>
    <name evidence="7" type="ORF">M5X19_24045</name>
</gene>
<dbReference type="PANTHER" id="PTHR12001:SF69">
    <property type="entry name" value="ALL TRANS-POLYPRENYL-DIPHOSPHATE SYNTHASE PDSS1"/>
    <property type="match status" value="1"/>
</dbReference>
<evidence type="ECO:0000256" key="6">
    <source>
        <dbReference type="RuleBase" id="RU004466"/>
    </source>
</evidence>
<dbReference type="InterPro" id="IPR008949">
    <property type="entry name" value="Isoprenoid_synthase_dom_sf"/>
</dbReference>
<evidence type="ECO:0000256" key="5">
    <source>
        <dbReference type="ARBA" id="ARBA00022842"/>
    </source>
</evidence>
<dbReference type="CDD" id="cd00867">
    <property type="entry name" value="Trans_IPPS"/>
    <property type="match status" value="1"/>
</dbReference>
<keyword evidence="4" id="KW-0479">Metal-binding</keyword>
<dbReference type="InterPro" id="IPR033965">
    <property type="entry name" value="ComQ"/>
</dbReference>
<sequence>MQDIQQHMHRVIDDYIYVEDLNTLLKSFVDDKEKENCTWSKITICTHKMLGGDSPHIYRLAAVTELVILTLDIMDDLQDQDQGSKPWMQCPQAITLNAVMALFMGFVGELGQLQVKDSMLVEVSKIISRSINGQQKDVTNTISTVDDYLMMTQEKSGSLFRLACFMGYSSLACTEDTIEQIHQLADCIGLIHQIQNDMRDLVRFDVKNDLLGKKRTLPVLYLLSIDDAAFSQLKAYYEGEITADFLLEEKEDFLQMIHDSGCIEYARIVQSVCIQKAEEIYGNLQAISPWRERFKQATYGDFLDAE</sequence>
<reference evidence="7 8" key="1">
    <citation type="submission" date="2022-05" db="EMBL/GenBank/DDBJ databases">
        <title>Genome Sequencing of Bee-Associated Microbes.</title>
        <authorList>
            <person name="Dunlap C."/>
        </authorList>
    </citation>
    <scope>NUCLEOTIDE SEQUENCE [LARGE SCALE GENOMIC DNA]</scope>
    <source>
        <strain evidence="7 8">NRRL B-14421</strain>
    </source>
</reference>